<dbReference type="InterPro" id="IPR017055">
    <property type="entry name" value="Sig_transdc_His_kinase_DctB"/>
</dbReference>
<keyword evidence="8" id="KW-0547">Nucleotide-binding</keyword>
<dbReference type="PROSITE" id="PS50109">
    <property type="entry name" value="HIS_KIN"/>
    <property type="match status" value="1"/>
</dbReference>
<dbReference type="InterPro" id="IPR005467">
    <property type="entry name" value="His_kinase_dom"/>
</dbReference>
<evidence type="ECO:0000256" key="12">
    <source>
        <dbReference type="ARBA" id="ARBA00023012"/>
    </source>
</evidence>
<dbReference type="SUPFAM" id="SSF55874">
    <property type="entry name" value="ATPase domain of HSP90 chaperone/DNA topoisomerase II/histidine kinase"/>
    <property type="match status" value="1"/>
</dbReference>
<evidence type="ECO:0000259" key="13">
    <source>
        <dbReference type="PROSITE" id="PS50109"/>
    </source>
</evidence>
<feature type="domain" description="Histidine kinase" evidence="13">
    <location>
        <begin position="367"/>
        <end position="575"/>
    </location>
</feature>
<name>A0ABT2ZAC1_9RHOB</name>
<evidence type="ECO:0000256" key="3">
    <source>
        <dbReference type="ARBA" id="ARBA00012438"/>
    </source>
</evidence>
<keyword evidence="4" id="KW-1003">Cell membrane</keyword>
<dbReference type="InterPro" id="IPR004358">
    <property type="entry name" value="Sig_transdc_His_kin-like_C"/>
</dbReference>
<comment type="catalytic activity">
    <reaction evidence="1">
        <text>ATP + protein L-histidine = ADP + protein N-phospho-L-histidine.</text>
        <dbReference type="EC" id="2.7.13.3"/>
    </reaction>
</comment>
<evidence type="ECO:0000313" key="15">
    <source>
        <dbReference type="Proteomes" id="UP001652542"/>
    </source>
</evidence>
<dbReference type="InterPro" id="IPR036890">
    <property type="entry name" value="HATPase_C_sf"/>
</dbReference>
<dbReference type="PIRSF" id="PIRSF036431">
    <property type="entry name" value="STHK_DctB"/>
    <property type="match status" value="1"/>
</dbReference>
<dbReference type="SUPFAM" id="SSF47384">
    <property type="entry name" value="Homodimeric domain of signal transducing histidine kinase"/>
    <property type="match status" value="1"/>
</dbReference>
<sequence>MTGLRALALLAAVGFAAALIVYAMAERVLLADLDAQLDRSLILSSRAVETEIERLRSLPDVAAQDARIQAAVEAPGDAGTIDTANRYLETIARHTGADQLYLMDDRGLTIAASNWNSAESFVGQRYDFRPYFKLALALGRGTYYGIGATTRRAGYFQSLRVDAPTGATGVLVVKIELQALEDTWRSAELATAVADRDGVIFLSGIDDWLYRPLSPLPAEALQSLKTARTYDGVDLEAAGALLSAGVIHDALGAPMRLRSAPMSREGWTLLAAAPLAPVHASARLWAAAAALVAALLTGTVKIWRQRHELTQLRLRQSAMLEAQVAERTADLGREVEARKRTEADLRAAQDSLIQSAKMAALGRMSAAIVHEVSQPLAALEATLAAAGMTLPPEDTRTGPRIETARGLIRRMQRTVKNLKSFSRRAPSTTEIADLRQIAANAIEIVAPRARTLGVTPEITGADGPVEARVGPVRMEQVCVNLLLNALDAVADGGGSVEVRLGPGPSLSVVDTGHGIHEDRMSQVWEPFYSTKTGGEGLGLGLSISRSIIEEFGGRMEIRSHPGRGTEVTVRLPPMNASGTEAAE</sequence>
<keyword evidence="7" id="KW-0812">Transmembrane</keyword>
<dbReference type="InterPro" id="IPR003661">
    <property type="entry name" value="HisK_dim/P_dom"/>
</dbReference>
<evidence type="ECO:0000256" key="11">
    <source>
        <dbReference type="ARBA" id="ARBA00022989"/>
    </source>
</evidence>
<evidence type="ECO:0000256" key="9">
    <source>
        <dbReference type="ARBA" id="ARBA00022777"/>
    </source>
</evidence>
<dbReference type="SMART" id="SM00387">
    <property type="entry name" value="HATPase_c"/>
    <property type="match status" value="1"/>
</dbReference>
<evidence type="ECO:0000256" key="5">
    <source>
        <dbReference type="ARBA" id="ARBA00022553"/>
    </source>
</evidence>
<dbReference type="InterPro" id="IPR003594">
    <property type="entry name" value="HATPase_dom"/>
</dbReference>
<evidence type="ECO:0000256" key="4">
    <source>
        <dbReference type="ARBA" id="ARBA00022475"/>
    </source>
</evidence>
<keyword evidence="10 14" id="KW-0067">ATP-binding</keyword>
<proteinExistence type="predicted"/>
<dbReference type="Gene3D" id="1.10.287.130">
    <property type="match status" value="1"/>
</dbReference>
<dbReference type="InterPro" id="IPR029151">
    <property type="entry name" value="Sensor-like_sf"/>
</dbReference>
<reference evidence="14 15" key="1">
    <citation type="submission" date="2022-10" db="EMBL/GenBank/DDBJ databases">
        <title>Defluviimonas sp. nov., isolated from ocean surface water.</title>
        <authorList>
            <person name="He W."/>
            <person name="Wang L."/>
            <person name="Zhang D.-F."/>
        </authorList>
    </citation>
    <scope>NUCLEOTIDE SEQUENCE [LARGE SCALE GENOMIC DNA]</scope>
    <source>
        <strain evidence="14 15">WL0002</strain>
    </source>
</reference>
<dbReference type="Pfam" id="PF02518">
    <property type="entry name" value="HATPase_c"/>
    <property type="match status" value="1"/>
</dbReference>
<dbReference type="Proteomes" id="UP001652542">
    <property type="component" value="Unassembled WGS sequence"/>
</dbReference>
<dbReference type="Gene3D" id="3.30.565.10">
    <property type="entry name" value="Histidine kinase-like ATPase, C-terminal domain"/>
    <property type="match status" value="1"/>
</dbReference>
<evidence type="ECO:0000256" key="7">
    <source>
        <dbReference type="ARBA" id="ARBA00022692"/>
    </source>
</evidence>
<dbReference type="PANTHER" id="PTHR43065:SF46">
    <property type="entry name" value="C4-DICARBOXYLATE TRANSPORT SENSOR PROTEIN DCTB"/>
    <property type="match status" value="1"/>
</dbReference>
<dbReference type="RefSeq" id="WP_263733697.1">
    <property type="nucleotide sequence ID" value="NZ_JAOWKY010000001.1"/>
</dbReference>
<organism evidence="14 15">
    <name type="scientific">Albidovulum marisflavi</name>
    <dbReference type="NCBI Taxonomy" id="2984159"/>
    <lineage>
        <taxon>Bacteria</taxon>
        <taxon>Pseudomonadati</taxon>
        <taxon>Pseudomonadota</taxon>
        <taxon>Alphaproteobacteria</taxon>
        <taxon>Rhodobacterales</taxon>
        <taxon>Paracoccaceae</taxon>
        <taxon>Albidovulum</taxon>
    </lineage>
</organism>
<dbReference type="PANTHER" id="PTHR43065">
    <property type="entry name" value="SENSOR HISTIDINE KINASE"/>
    <property type="match status" value="1"/>
</dbReference>
<comment type="caution">
    <text evidence="14">The sequence shown here is derived from an EMBL/GenBank/DDBJ whole genome shotgun (WGS) entry which is preliminary data.</text>
</comment>
<dbReference type="SUPFAM" id="SSF103190">
    <property type="entry name" value="Sensory domain-like"/>
    <property type="match status" value="1"/>
</dbReference>
<keyword evidence="9" id="KW-0418">Kinase</keyword>
<keyword evidence="11" id="KW-1133">Transmembrane helix</keyword>
<dbReference type="GO" id="GO:0005524">
    <property type="term" value="F:ATP binding"/>
    <property type="evidence" value="ECO:0007669"/>
    <property type="project" value="UniProtKB-KW"/>
</dbReference>
<dbReference type="InterPro" id="IPR036097">
    <property type="entry name" value="HisK_dim/P_sf"/>
</dbReference>
<dbReference type="Gene3D" id="6.10.250.3020">
    <property type="match status" value="1"/>
</dbReference>
<keyword evidence="12" id="KW-0902">Two-component regulatory system</keyword>
<keyword evidence="11" id="KW-0472">Membrane</keyword>
<evidence type="ECO:0000256" key="10">
    <source>
        <dbReference type="ARBA" id="ARBA00022840"/>
    </source>
</evidence>
<keyword evidence="15" id="KW-1185">Reference proteome</keyword>
<accession>A0ABT2ZAC1</accession>
<evidence type="ECO:0000256" key="8">
    <source>
        <dbReference type="ARBA" id="ARBA00022741"/>
    </source>
</evidence>
<comment type="subcellular location">
    <subcellularLocation>
        <location evidence="2">Cell membrane</location>
        <topology evidence="2">Multi-pass membrane protein</topology>
    </subcellularLocation>
</comment>
<evidence type="ECO:0000256" key="1">
    <source>
        <dbReference type="ARBA" id="ARBA00000085"/>
    </source>
</evidence>
<gene>
    <name evidence="14" type="ORF">OEW28_05480</name>
</gene>
<keyword evidence="6" id="KW-0808">Transferase</keyword>
<dbReference type="PRINTS" id="PR00344">
    <property type="entry name" value="BCTRLSENSOR"/>
</dbReference>
<dbReference type="SMART" id="SM00388">
    <property type="entry name" value="HisKA"/>
    <property type="match status" value="1"/>
</dbReference>
<evidence type="ECO:0000256" key="6">
    <source>
        <dbReference type="ARBA" id="ARBA00022679"/>
    </source>
</evidence>
<dbReference type="EMBL" id="JAOWKY010000001">
    <property type="protein sequence ID" value="MCV2868074.1"/>
    <property type="molecule type" value="Genomic_DNA"/>
</dbReference>
<protein>
    <recommendedName>
        <fullName evidence="3">histidine kinase</fullName>
        <ecNumber evidence="3">2.7.13.3</ecNumber>
    </recommendedName>
</protein>
<evidence type="ECO:0000256" key="2">
    <source>
        <dbReference type="ARBA" id="ARBA00004651"/>
    </source>
</evidence>
<dbReference type="Gene3D" id="3.30.450.20">
    <property type="entry name" value="PAS domain"/>
    <property type="match status" value="2"/>
</dbReference>
<keyword evidence="5" id="KW-0597">Phosphoprotein</keyword>
<evidence type="ECO:0000313" key="14">
    <source>
        <dbReference type="EMBL" id="MCV2868074.1"/>
    </source>
</evidence>
<dbReference type="EC" id="2.7.13.3" evidence="3"/>